<dbReference type="Gene3D" id="3.30.70.1230">
    <property type="entry name" value="Nucleotide cyclase"/>
    <property type="match status" value="1"/>
</dbReference>
<dbReference type="GO" id="GO:0007168">
    <property type="term" value="P:receptor guanylyl cyclase signaling pathway"/>
    <property type="evidence" value="ECO:0007669"/>
    <property type="project" value="TreeGrafter"/>
</dbReference>
<evidence type="ECO:0000256" key="5">
    <source>
        <dbReference type="ARBA" id="ARBA00023136"/>
    </source>
</evidence>
<comment type="caution">
    <text evidence="8">The sequence shown here is derived from an EMBL/GenBank/DDBJ whole genome shotgun (WGS) entry which is preliminary data.</text>
</comment>
<dbReference type="Pfam" id="PF00211">
    <property type="entry name" value="Guanylate_cyc"/>
    <property type="match status" value="1"/>
</dbReference>
<dbReference type="GO" id="GO:0000166">
    <property type="term" value="F:nucleotide binding"/>
    <property type="evidence" value="ECO:0007669"/>
    <property type="project" value="UniProtKB-KW"/>
</dbReference>
<feature type="domain" description="Guanylate cyclase" evidence="7">
    <location>
        <begin position="1"/>
        <end position="81"/>
    </location>
</feature>
<accession>A0A8S4A694</accession>
<organism evidence="8 9">
    <name type="scientific">Candidula unifasciata</name>
    <dbReference type="NCBI Taxonomy" id="100452"/>
    <lineage>
        <taxon>Eukaryota</taxon>
        <taxon>Metazoa</taxon>
        <taxon>Spiralia</taxon>
        <taxon>Lophotrochozoa</taxon>
        <taxon>Mollusca</taxon>
        <taxon>Gastropoda</taxon>
        <taxon>Heterobranchia</taxon>
        <taxon>Euthyneura</taxon>
        <taxon>Panpulmonata</taxon>
        <taxon>Eupulmonata</taxon>
        <taxon>Stylommatophora</taxon>
        <taxon>Helicina</taxon>
        <taxon>Helicoidea</taxon>
        <taxon>Geomitridae</taxon>
        <taxon>Candidula</taxon>
    </lineage>
</organism>
<dbReference type="GO" id="GO:0004016">
    <property type="term" value="F:adenylate cyclase activity"/>
    <property type="evidence" value="ECO:0007669"/>
    <property type="project" value="TreeGrafter"/>
</dbReference>
<keyword evidence="6" id="KW-0456">Lyase</keyword>
<dbReference type="SUPFAM" id="SSF55073">
    <property type="entry name" value="Nucleotide cyclase"/>
    <property type="match status" value="1"/>
</dbReference>
<dbReference type="PROSITE" id="PS50125">
    <property type="entry name" value="GUANYLATE_CYCLASE_2"/>
    <property type="match status" value="1"/>
</dbReference>
<evidence type="ECO:0000259" key="7">
    <source>
        <dbReference type="PROSITE" id="PS50125"/>
    </source>
</evidence>
<dbReference type="SMART" id="SM00044">
    <property type="entry name" value="CYCc"/>
    <property type="match status" value="1"/>
</dbReference>
<dbReference type="InterPro" id="IPR029787">
    <property type="entry name" value="Nucleotide_cyclase"/>
</dbReference>
<keyword evidence="3" id="KW-0547">Nucleotide-binding</keyword>
<keyword evidence="2" id="KW-0812">Transmembrane</keyword>
<evidence type="ECO:0000256" key="4">
    <source>
        <dbReference type="ARBA" id="ARBA00022989"/>
    </source>
</evidence>
<evidence type="ECO:0000313" key="8">
    <source>
        <dbReference type="EMBL" id="CAG5134526.1"/>
    </source>
</evidence>
<protein>
    <recommendedName>
        <fullName evidence="7">Guanylate cyclase domain-containing protein</fullName>
    </recommendedName>
</protein>
<dbReference type="PANTHER" id="PTHR11920">
    <property type="entry name" value="GUANYLYL CYCLASE"/>
    <property type="match status" value="1"/>
</dbReference>
<reference evidence="8" key="1">
    <citation type="submission" date="2021-04" db="EMBL/GenBank/DDBJ databases">
        <authorList>
            <consortium name="Molecular Ecology Group"/>
        </authorList>
    </citation>
    <scope>NUCLEOTIDE SEQUENCE</scope>
</reference>
<dbReference type="GO" id="GO:0035556">
    <property type="term" value="P:intracellular signal transduction"/>
    <property type="evidence" value="ECO:0007669"/>
    <property type="project" value="InterPro"/>
</dbReference>
<dbReference type="GO" id="GO:0001653">
    <property type="term" value="F:peptide receptor activity"/>
    <property type="evidence" value="ECO:0007669"/>
    <property type="project" value="TreeGrafter"/>
</dbReference>
<dbReference type="InterPro" id="IPR001054">
    <property type="entry name" value="A/G_cyclase"/>
</dbReference>
<evidence type="ECO:0000256" key="2">
    <source>
        <dbReference type="ARBA" id="ARBA00022692"/>
    </source>
</evidence>
<dbReference type="GO" id="GO:0005886">
    <property type="term" value="C:plasma membrane"/>
    <property type="evidence" value="ECO:0007669"/>
    <property type="project" value="TreeGrafter"/>
</dbReference>
<keyword evidence="5" id="KW-0472">Membrane</keyword>
<proteinExistence type="predicted"/>
<evidence type="ECO:0000256" key="1">
    <source>
        <dbReference type="ARBA" id="ARBA00004370"/>
    </source>
</evidence>
<dbReference type="EMBL" id="CAJHNH020007290">
    <property type="protein sequence ID" value="CAG5134526.1"/>
    <property type="molecule type" value="Genomic_DNA"/>
</dbReference>
<dbReference type="PANTHER" id="PTHR11920:SF501">
    <property type="entry name" value="GUANYLATE CYCLASE 32E"/>
    <property type="match status" value="1"/>
</dbReference>
<comment type="subcellular location">
    <subcellularLocation>
        <location evidence="1">Membrane</location>
    </subcellularLocation>
</comment>
<sequence length="144" mass="15991">MFLLVSGVPQRNGTEHVTEIADLCLNLRTRTRSVCLDILPNDGVRLRFGVCTGPVAAGIVGLKMPRYLLFGDTVNMAARMQSTSKPQCIHLSETSATLLNSKTGYRLEQREAVEIKGKGVMQTYWLLEKTTLRNSHRVARTNVS</sequence>
<name>A0A8S4A694_9EUPU</name>
<evidence type="ECO:0000313" key="9">
    <source>
        <dbReference type="Proteomes" id="UP000678393"/>
    </source>
</evidence>
<keyword evidence="9" id="KW-1185">Reference proteome</keyword>
<dbReference type="InterPro" id="IPR050401">
    <property type="entry name" value="Cyclic_nucleotide_synthase"/>
</dbReference>
<dbReference type="Proteomes" id="UP000678393">
    <property type="component" value="Unassembled WGS sequence"/>
</dbReference>
<dbReference type="CDD" id="cd07302">
    <property type="entry name" value="CHD"/>
    <property type="match status" value="1"/>
</dbReference>
<dbReference type="OrthoDB" id="1890790at2759"/>
<gene>
    <name evidence="8" type="ORF">CUNI_LOCUS20084</name>
</gene>
<keyword evidence="4" id="KW-1133">Transmembrane helix</keyword>
<dbReference type="GO" id="GO:0004383">
    <property type="term" value="F:guanylate cyclase activity"/>
    <property type="evidence" value="ECO:0007669"/>
    <property type="project" value="TreeGrafter"/>
</dbReference>
<dbReference type="AlphaFoldDB" id="A0A8S4A694"/>
<evidence type="ECO:0000256" key="6">
    <source>
        <dbReference type="ARBA" id="ARBA00023239"/>
    </source>
</evidence>
<evidence type="ECO:0000256" key="3">
    <source>
        <dbReference type="ARBA" id="ARBA00022741"/>
    </source>
</evidence>